<evidence type="ECO:0000256" key="2">
    <source>
        <dbReference type="ARBA" id="ARBA00022729"/>
    </source>
</evidence>
<dbReference type="GO" id="GO:0070814">
    <property type="term" value="P:hydrogen sulfide biosynthetic process"/>
    <property type="evidence" value="ECO:0007669"/>
    <property type="project" value="InterPro"/>
</dbReference>
<dbReference type="GO" id="GO:0016002">
    <property type="term" value="F:sulfite reductase activity"/>
    <property type="evidence" value="ECO:0007669"/>
    <property type="project" value="InterPro"/>
</dbReference>
<evidence type="ECO:0000259" key="6">
    <source>
        <dbReference type="PROSITE" id="PS51007"/>
    </source>
</evidence>
<comment type="caution">
    <text evidence="7">The sequence shown here is derived from an EMBL/GenBank/DDBJ whole genome shotgun (WGS) entry which is preliminary data.</text>
</comment>
<dbReference type="Pfam" id="PF13435">
    <property type="entry name" value="Cytochrome_C554"/>
    <property type="match status" value="1"/>
</dbReference>
<dbReference type="RefSeq" id="WP_129086291.1">
    <property type="nucleotide sequence ID" value="NZ_CP053836.1"/>
</dbReference>
<dbReference type="SUPFAM" id="SSF48695">
    <property type="entry name" value="Multiheme cytochromes"/>
    <property type="match status" value="1"/>
</dbReference>
<dbReference type="GO" id="GO:0020037">
    <property type="term" value="F:heme binding"/>
    <property type="evidence" value="ECO:0007669"/>
    <property type="project" value="InterPro"/>
</dbReference>
<keyword evidence="2 5" id="KW-0732">Signal</keyword>
<evidence type="ECO:0000256" key="4">
    <source>
        <dbReference type="PROSITE-ProRule" id="PRU00433"/>
    </source>
</evidence>
<dbReference type="Proteomes" id="UP000289758">
    <property type="component" value="Unassembled WGS sequence"/>
</dbReference>
<name>A0A4Q1AZ22_9BACT</name>
<evidence type="ECO:0000313" key="8">
    <source>
        <dbReference type="Proteomes" id="UP000289758"/>
    </source>
</evidence>
<dbReference type="PROSITE" id="PS51007">
    <property type="entry name" value="CYTC"/>
    <property type="match status" value="1"/>
</dbReference>
<evidence type="ECO:0000313" key="7">
    <source>
        <dbReference type="EMBL" id="RXK07398.1"/>
    </source>
</evidence>
<dbReference type="EMBL" id="PDKK01000002">
    <property type="protein sequence ID" value="RXK07398.1"/>
    <property type="molecule type" value="Genomic_DNA"/>
</dbReference>
<dbReference type="InterPro" id="IPR051829">
    <property type="entry name" value="Multiheme_Cytochr_ET"/>
</dbReference>
<proteinExistence type="inferred from homology"/>
<dbReference type="PANTHER" id="PTHR35038:SF8">
    <property type="entry name" value="C-TYPE POLYHEME CYTOCHROME OMCC"/>
    <property type="match status" value="1"/>
</dbReference>
<dbReference type="InterPro" id="IPR009056">
    <property type="entry name" value="Cyt_c-like_dom"/>
</dbReference>
<feature type="domain" description="Cytochrome c" evidence="6">
    <location>
        <begin position="125"/>
        <end position="267"/>
    </location>
</feature>
<dbReference type="GO" id="GO:0046872">
    <property type="term" value="F:metal ion binding"/>
    <property type="evidence" value="ECO:0007669"/>
    <property type="project" value="UniProtKB-KW"/>
</dbReference>
<keyword evidence="4" id="KW-0349">Heme</keyword>
<organism evidence="7 8">
    <name type="scientific">Halarcobacter ebronensis</name>
    <dbReference type="NCBI Taxonomy" id="1462615"/>
    <lineage>
        <taxon>Bacteria</taxon>
        <taxon>Pseudomonadati</taxon>
        <taxon>Campylobacterota</taxon>
        <taxon>Epsilonproteobacteria</taxon>
        <taxon>Campylobacterales</taxon>
        <taxon>Arcobacteraceae</taxon>
        <taxon>Halarcobacter</taxon>
    </lineage>
</organism>
<sequence>MKKVNRKLMLGLFLSVGVMASASFASSQDNSKMQMSKEAQHIIAENAGTKDTRGVVTLKDYVIQEKARYDWIFKNHPIFTKYLPNNKVVGKLSVVDRGEEFVEGGHGNDFQKYSKRKGVTSTMYRLPATDPLVFPNKFIGPDKCGECHAAQYEKWSRSRHSSTVRFPGEHPEVSNELNKSVFGPDTASILPKGITPDAIYCTIGHLRTKMGYFDAWLLRGTYHVVDGLLKDGTGTVVAGSNQFQRTWANDLTPDVAKEIRKYIPNFPVTLEEHGDNSGYVRGLASYAAKYKKGMAVQAASSYCQVCHPWKFDFKTTKEFEAALGNAKELQKHTISKGISCEECHGAGGHLKGGEGLMTSNCERCHQRFSFRPFLAEKYRNSKDPKMKARAAELGLTSKFKSAGPGCGTEGSQSYFTAHYEAGMRCTTCHDPHDVTGYVVTDTAKPGGVYQDTGDYLSSFYTKPSIRKSCASCHKEAAYIADNTKDTHSKVSCQSCHMPYLMSCENFYAVQYQDHGGFDTQRRSHIWKIDVSPDHKTLNPPDGQPREQTVPKKYKDWYIAKNDEGHNYIDLMWACGKTSWADKDMVDNKGCHSIVQSQLKNTLHFKDQNRIYDEVIGWQKPIKKIYSEVTVAIKGVYEMLDVTKLSVEDRSRVNELIEKAQETMDLIKKDGSWGVHGFKFTERRAKAAKAYVEEAQNILSKASK</sequence>
<dbReference type="Gene3D" id="3.90.10.10">
    <property type="entry name" value="Cytochrome C3"/>
    <property type="match status" value="1"/>
</dbReference>
<feature type="chain" id="PRO_5039915203" evidence="5">
    <location>
        <begin position="26"/>
        <end position="703"/>
    </location>
</feature>
<dbReference type="PANTHER" id="PTHR35038">
    <property type="entry name" value="DISSIMILATORY SULFITE REDUCTASE SIRA"/>
    <property type="match status" value="1"/>
</dbReference>
<feature type="signal peptide" evidence="5">
    <location>
        <begin position="1"/>
        <end position="25"/>
    </location>
</feature>
<dbReference type="InterPro" id="IPR023155">
    <property type="entry name" value="Cyt_c-552/4"/>
</dbReference>
<dbReference type="AlphaFoldDB" id="A0A4Q1AZ22"/>
<dbReference type="InterPro" id="IPR036280">
    <property type="entry name" value="Multihaem_cyt_sf"/>
</dbReference>
<accession>A0A4Q1AZ22</accession>
<dbReference type="OrthoDB" id="9814800at2"/>
<dbReference type="UniPathway" id="UPA00370"/>
<dbReference type="InterPro" id="IPR032897">
    <property type="entry name" value="Sulfite_reductase"/>
</dbReference>
<evidence type="ECO:0000256" key="1">
    <source>
        <dbReference type="ARBA" id="ARBA00022723"/>
    </source>
</evidence>
<evidence type="ECO:0000256" key="5">
    <source>
        <dbReference type="SAM" id="SignalP"/>
    </source>
</evidence>
<reference evidence="7 8" key="1">
    <citation type="submission" date="2017-10" db="EMBL/GenBank/DDBJ databases">
        <title>Genomics of the genus Arcobacter.</title>
        <authorList>
            <person name="Perez-Cataluna A."/>
            <person name="Figueras M.J."/>
        </authorList>
    </citation>
    <scope>NUCLEOTIDE SEQUENCE [LARGE SCALE GENOMIC DNA]</scope>
    <source>
        <strain evidence="7 8">CECT 8441</strain>
    </source>
</reference>
<evidence type="ECO:0000256" key="3">
    <source>
        <dbReference type="ARBA" id="ARBA00023004"/>
    </source>
</evidence>
<keyword evidence="8" id="KW-1185">Reference proteome</keyword>
<dbReference type="HAMAP" id="MF_02023">
    <property type="entry name" value="Sulfite_red"/>
    <property type="match status" value="1"/>
</dbReference>
<keyword evidence="1 4" id="KW-0479">Metal-binding</keyword>
<dbReference type="GO" id="GO:0009055">
    <property type="term" value="F:electron transfer activity"/>
    <property type="evidence" value="ECO:0007669"/>
    <property type="project" value="InterPro"/>
</dbReference>
<keyword evidence="3 4" id="KW-0408">Iron</keyword>
<protein>
    <submittedName>
        <fullName evidence="7">Cytochrome C</fullName>
    </submittedName>
</protein>
<dbReference type="Gene3D" id="1.10.1130.10">
    <property type="entry name" value="Flavocytochrome C3, Chain A"/>
    <property type="match status" value="2"/>
</dbReference>
<gene>
    <name evidence="7" type="ORF">CRV07_02735</name>
</gene>